<dbReference type="PIRSF" id="PIRSF002869">
    <property type="entry name" value="MviN"/>
    <property type="match status" value="1"/>
</dbReference>
<evidence type="ECO:0000256" key="2">
    <source>
        <dbReference type="ARBA" id="ARBA00022475"/>
    </source>
</evidence>
<comment type="caution">
    <text evidence="10">The sequence shown here is derived from an EMBL/GenBank/DDBJ whole genome shotgun (WGS) entry which is preliminary data.</text>
</comment>
<dbReference type="PANTHER" id="PTHR47019:SF1">
    <property type="entry name" value="LIPID II FLIPPASE MURJ"/>
    <property type="match status" value="1"/>
</dbReference>
<evidence type="ECO:0000256" key="9">
    <source>
        <dbReference type="PIRNR" id="PIRNR002869"/>
    </source>
</evidence>
<evidence type="ECO:0000313" key="11">
    <source>
        <dbReference type="Proteomes" id="UP000229334"/>
    </source>
</evidence>
<proteinExistence type="inferred from homology"/>
<dbReference type="GO" id="GO:0005886">
    <property type="term" value="C:plasma membrane"/>
    <property type="evidence" value="ECO:0007669"/>
    <property type="project" value="UniProtKB-SubCell"/>
</dbReference>
<dbReference type="GO" id="GO:0071555">
    <property type="term" value="P:cell wall organization"/>
    <property type="evidence" value="ECO:0007669"/>
    <property type="project" value="UniProtKB-UniRule"/>
</dbReference>
<name>A0A2H0BKW0_9BACT</name>
<keyword evidence="8 9" id="KW-0961">Cell wall biogenesis/degradation</keyword>
<feature type="transmembrane region" description="Helical" evidence="8">
    <location>
        <begin position="63"/>
        <end position="83"/>
    </location>
</feature>
<dbReference type="UniPathway" id="UPA00219"/>
<dbReference type="GO" id="GO:0034204">
    <property type="term" value="P:lipid translocation"/>
    <property type="evidence" value="ECO:0007669"/>
    <property type="project" value="TreeGrafter"/>
</dbReference>
<evidence type="ECO:0000313" key="10">
    <source>
        <dbReference type="EMBL" id="PIP58315.1"/>
    </source>
</evidence>
<organism evidence="10 11">
    <name type="scientific">Candidatus Vogelbacteria bacterium CG22_combo_CG10-13_8_21_14_all_37_9</name>
    <dbReference type="NCBI Taxonomy" id="1975046"/>
    <lineage>
        <taxon>Bacteria</taxon>
        <taxon>Candidatus Vogeliibacteriota</taxon>
    </lineage>
</organism>
<dbReference type="GO" id="GO:0008360">
    <property type="term" value="P:regulation of cell shape"/>
    <property type="evidence" value="ECO:0007669"/>
    <property type="project" value="UniProtKB-UniRule"/>
</dbReference>
<feature type="transmembrane region" description="Helical" evidence="8">
    <location>
        <begin position="285"/>
        <end position="305"/>
    </location>
</feature>
<feature type="transmembrane region" description="Helical" evidence="8">
    <location>
        <begin position="472"/>
        <end position="494"/>
    </location>
</feature>
<feature type="transmembrane region" description="Helical" evidence="8">
    <location>
        <begin position="392"/>
        <end position="414"/>
    </location>
</feature>
<evidence type="ECO:0000256" key="1">
    <source>
        <dbReference type="ARBA" id="ARBA00004651"/>
    </source>
</evidence>
<evidence type="ECO:0000256" key="6">
    <source>
        <dbReference type="ARBA" id="ARBA00022989"/>
    </source>
</evidence>
<sequence length="560" mass="61979">MVSKITRLLQKEFTNLHQAAFLLATSALLSQFLGLWRDRLLASGFGASHQLDIYYTAFRLPDLIYVSVASFVSITVHIPLIINKMETGGKPAVEKFLNSVLTVFLIGMVSVSALLFIFMPWLSKITAPGFSSVDQQTLVTLSRILLLSPLLLGLSNLLGGATQAFRKFAAYAFSPIFYNLGIIFGIFFFYPLLGLPGLVWGVILGAVLHLSIQLPVLSQLGLRLRLSRLINWPEMRKVMLISLPRTITLSANQLSLLVLVALASFLPKGSISVFNFSLNLQSVPLSIIGVSYSVAAFPVLAKFFVAGQHKEFAGEIIAAIRHIIFWSAPVVVLFIVLRAQIVRVILGSGRFDWSATRLTAACLAIFSVSVIAQSLILVLVRAYYAAGETKTPLIINSLSSLGTIILALILWQLFKVWPAFHLILEQILRLKDLPGTIILVLPLAFSIGAIINVFVLWWAFERRFAIGIWRNLEVVSLQSLVASLFGGFVAYNLLNVFSLYYKLDTFWSIFEQGFLAGILGLIAWISVLILLKSEELAELGRSLSARVWKVVPIVPEREEL</sequence>
<keyword evidence="4 8" id="KW-0133">Cell shape</keyword>
<feature type="transmembrane region" description="Helical" evidence="8">
    <location>
        <begin position="20"/>
        <end position="36"/>
    </location>
</feature>
<evidence type="ECO:0000256" key="5">
    <source>
        <dbReference type="ARBA" id="ARBA00022984"/>
    </source>
</evidence>
<keyword evidence="2 8" id="KW-1003">Cell membrane</keyword>
<dbReference type="PRINTS" id="PR01806">
    <property type="entry name" value="VIRFACTRMVIN"/>
</dbReference>
<comment type="function">
    <text evidence="8 9">Involved in peptidoglycan biosynthesis. Transports lipid-linked peptidoglycan precursors from the inner to the outer leaflet of the cytoplasmic membrane.</text>
</comment>
<feature type="transmembrane region" description="Helical" evidence="8">
    <location>
        <begin position="514"/>
        <end position="531"/>
    </location>
</feature>
<evidence type="ECO:0000256" key="3">
    <source>
        <dbReference type="ARBA" id="ARBA00022692"/>
    </source>
</evidence>
<dbReference type="GO" id="GO:0009252">
    <property type="term" value="P:peptidoglycan biosynthetic process"/>
    <property type="evidence" value="ECO:0007669"/>
    <property type="project" value="UniProtKB-UniRule"/>
</dbReference>
<dbReference type="AlphaFoldDB" id="A0A2H0BKW0"/>
<keyword evidence="5 8" id="KW-0573">Peptidoglycan synthesis</keyword>
<dbReference type="InterPro" id="IPR051050">
    <property type="entry name" value="Lipid_II_flippase_MurJ/MviN"/>
</dbReference>
<dbReference type="Proteomes" id="UP000229334">
    <property type="component" value="Unassembled WGS sequence"/>
</dbReference>
<keyword evidence="8 9" id="KW-0813">Transport</keyword>
<dbReference type="Pfam" id="PF03023">
    <property type="entry name" value="MurJ"/>
    <property type="match status" value="1"/>
</dbReference>
<feature type="transmembrane region" description="Helical" evidence="8">
    <location>
        <begin position="95"/>
        <end position="118"/>
    </location>
</feature>
<feature type="transmembrane region" description="Helical" evidence="8">
    <location>
        <begin position="325"/>
        <end position="346"/>
    </location>
</feature>
<feature type="transmembrane region" description="Helical" evidence="8">
    <location>
        <begin position="170"/>
        <end position="192"/>
    </location>
</feature>
<keyword evidence="6 8" id="KW-1133">Transmembrane helix</keyword>
<comment type="subcellular location">
    <subcellularLocation>
        <location evidence="1 8">Cell membrane</location>
        <topology evidence="1 8">Multi-pass membrane protein</topology>
    </subcellularLocation>
</comment>
<comment type="pathway">
    <text evidence="8">Cell wall biogenesis; peptidoglycan biosynthesis.</text>
</comment>
<dbReference type="InterPro" id="IPR004268">
    <property type="entry name" value="MurJ"/>
</dbReference>
<feature type="transmembrane region" description="Helical" evidence="8">
    <location>
        <begin position="434"/>
        <end position="460"/>
    </location>
</feature>
<feature type="transmembrane region" description="Helical" evidence="8">
    <location>
        <begin position="358"/>
        <end position="380"/>
    </location>
</feature>
<dbReference type="GO" id="GO:0015648">
    <property type="term" value="F:lipid-linked peptidoglycan transporter activity"/>
    <property type="evidence" value="ECO:0007669"/>
    <property type="project" value="UniProtKB-UniRule"/>
</dbReference>
<feature type="transmembrane region" description="Helical" evidence="8">
    <location>
        <begin position="198"/>
        <end position="217"/>
    </location>
</feature>
<reference evidence="10 11" key="1">
    <citation type="submission" date="2017-09" db="EMBL/GenBank/DDBJ databases">
        <title>Depth-based differentiation of microbial function through sediment-hosted aquifers and enrichment of novel symbionts in the deep terrestrial subsurface.</title>
        <authorList>
            <person name="Probst A.J."/>
            <person name="Ladd B."/>
            <person name="Jarett J.K."/>
            <person name="Geller-Mcgrath D.E."/>
            <person name="Sieber C.M."/>
            <person name="Emerson J.B."/>
            <person name="Anantharaman K."/>
            <person name="Thomas B.C."/>
            <person name="Malmstrom R."/>
            <person name="Stieglmeier M."/>
            <person name="Klingl A."/>
            <person name="Woyke T."/>
            <person name="Ryan C.M."/>
            <person name="Banfield J.F."/>
        </authorList>
    </citation>
    <scope>NUCLEOTIDE SEQUENCE [LARGE SCALE GENOMIC DNA]</scope>
    <source>
        <strain evidence="10">CG22_combo_CG10-13_8_21_14_all_37_9</strain>
    </source>
</reference>
<gene>
    <name evidence="10" type="primary">mviN</name>
    <name evidence="8" type="synonym">murJ</name>
    <name evidence="10" type="ORF">COX02_00965</name>
</gene>
<evidence type="ECO:0000256" key="7">
    <source>
        <dbReference type="ARBA" id="ARBA00023136"/>
    </source>
</evidence>
<evidence type="ECO:0000256" key="8">
    <source>
        <dbReference type="HAMAP-Rule" id="MF_02078"/>
    </source>
</evidence>
<dbReference type="PANTHER" id="PTHR47019">
    <property type="entry name" value="LIPID II FLIPPASE MURJ"/>
    <property type="match status" value="1"/>
</dbReference>
<dbReference type="HAMAP" id="MF_02078">
    <property type="entry name" value="MurJ_MviN"/>
    <property type="match status" value="1"/>
</dbReference>
<protein>
    <recommendedName>
        <fullName evidence="8">Probable lipid II flippase MurJ</fullName>
    </recommendedName>
</protein>
<feature type="transmembrane region" description="Helical" evidence="8">
    <location>
        <begin position="238"/>
        <end position="265"/>
    </location>
</feature>
<keyword evidence="3 8" id="KW-0812">Transmembrane</keyword>
<keyword evidence="7 8" id="KW-0472">Membrane</keyword>
<feature type="transmembrane region" description="Helical" evidence="8">
    <location>
        <begin position="138"/>
        <end position="158"/>
    </location>
</feature>
<evidence type="ECO:0000256" key="4">
    <source>
        <dbReference type="ARBA" id="ARBA00022960"/>
    </source>
</evidence>
<dbReference type="NCBIfam" id="TIGR01695">
    <property type="entry name" value="murJ_mviN"/>
    <property type="match status" value="1"/>
</dbReference>
<dbReference type="EMBL" id="PCSX01000016">
    <property type="protein sequence ID" value="PIP58315.1"/>
    <property type="molecule type" value="Genomic_DNA"/>
</dbReference>
<accession>A0A2H0BKW0</accession>
<comment type="similarity">
    <text evidence="8 9">Belongs to the MurJ/MviN family.</text>
</comment>